<feature type="region of interest" description="Disordered" evidence="1">
    <location>
        <begin position="318"/>
        <end position="351"/>
    </location>
</feature>
<organism evidence="3 4">
    <name type="scientific">Starmerella bacillaris</name>
    <name type="common">Yeast</name>
    <name type="synonym">Candida zemplinina</name>
    <dbReference type="NCBI Taxonomy" id="1247836"/>
    <lineage>
        <taxon>Eukaryota</taxon>
        <taxon>Fungi</taxon>
        <taxon>Dikarya</taxon>
        <taxon>Ascomycota</taxon>
        <taxon>Saccharomycotina</taxon>
        <taxon>Dipodascomycetes</taxon>
        <taxon>Dipodascales</taxon>
        <taxon>Trichomonascaceae</taxon>
        <taxon>Starmerella</taxon>
    </lineage>
</organism>
<evidence type="ECO:0000313" key="4">
    <source>
        <dbReference type="Proteomes" id="UP001362899"/>
    </source>
</evidence>
<dbReference type="EMBL" id="BTGC01000003">
    <property type="protein sequence ID" value="GMM50718.1"/>
    <property type="molecule type" value="Genomic_DNA"/>
</dbReference>
<keyword evidence="4" id="KW-1185">Reference proteome</keyword>
<keyword evidence="2" id="KW-0732">Signal</keyword>
<gene>
    <name evidence="3" type="ORF">DASB73_016760</name>
</gene>
<sequence>MRIFKTVSLLVSFTSAFSGPFSDSLDIITRVCSGSDRLLQCQEFAEFELKLCDPDDMNCNLGKLAIIDEYCQALCGPEENLELAAKLNSTLYNQTYGPFGFLNDDDILDTLDNDLRIDKRAVKHHHHSKNTTNGHKNLNQKHIKKGNNSVIMQNGQDIPVRGARPSGYGIIEDSEYNNTTAKYPDLDRRGLKSVFKKVRNGNYSLSDVDVRENHRGVRAIYPSFQAILYKDVPVTVTVTVTDPYWTEFKFRKFATKTPQYLNPVQDRLRQNIGSNTPFDIADLQVVTSIPTTTSPETYSNTHISVTTTTAPEYQKINHEPSLSYDGSKALNESYPSSSPSREYTQLNQKKRNTLSYESSNTTVLRYHSFVTSRKVIPIPEQTIQPITKGMMVKHANGSTMTLAGNSANYRSRTSAIAIVCALLAYWL</sequence>
<reference evidence="3 4" key="1">
    <citation type="journal article" date="2023" name="Elife">
        <title>Identification of key yeast species and microbe-microbe interactions impacting larval growth of Drosophila in the wild.</title>
        <authorList>
            <person name="Mure A."/>
            <person name="Sugiura Y."/>
            <person name="Maeda R."/>
            <person name="Honda K."/>
            <person name="Sakurai N."/>
            <person name="Takahashi Y."/>
            <person name="Watada M."/>
            <person name="Katoh T."/>
            <person name="Gotoh A."/>
            <person name="Gotoh Y."/>
            <person name="Taniguchi I."/>
            <person name="Nakamura K."/>
            <person name="Hayashi T."/>
            <person name="Katayama T."/>
            <person name="Uemura T."/>
            <person name="Hattori Y."/>
        </authorList>
    </citation>
    <scope>NUCLEOTIDE SEQUENCE [LARGE SCALE GENOMIC DNA]</scope>
    <source>
        <strain evidence="3 4">SB-73</strain>
    </source>
</reference>
<evidence type="ECO:0000256" key="1">
    <source>
        <dbReference type="SAM" id="MobiDB-lite"/>
    </source>
</evidence>
<feature type="compositionally biased region" description="Low complexity" evidence="1">
    <location>
        <begin position="332"/>
        <end position="343"/>
    </location>
</feature>
<dbReference type="AlphaFoldDB" id="A0AAV5RGZ0"/>
<comment type="caution">
    <text evidence="3">The sequence shown here is derived from an EMBL/GenBank/DDBJ whole genome shotgun (WGS) entry which is preliminary data.</text>
</comment>
<protein>
    <submittedName>
        <fullName evidence="3">Uncharacterized protein</fullName>
    </submittedName>
</protein>
<dbReference type="Proteomes" id="UP001362899">
    <property type="component" value="Unassembled WGS sequence"/>
</dbReference>
<feature type="signal peptide" evidence="2">
    <location>
        <begin position="1"/>
        <end position="16"/>
    </location>
</feature>
<evidence type="ECO:0000313" key="3">
    <source>
        <dbReference type="EMBL" id="GMM50718.1"/>
    </source>
</evidence>
<feature type="chain" id="PRO_5043854022" evidence="2">
    <location>
        <begin position="17"/>
        <end position="427"/>
    </location>
</feature>
<accession>A0AAV5RGZ0</accession>
<evidence type="ECO:0000256" key="2">
    <source>
        <dbReference type="SAM" id="SignalP"/>
    </source>
</evidence>
<proteinExistence type="predicted"/>
<name>A0AAV5RGZ0_STABA</name>